<evidence type="ECO:0000256" key="1">
    <source>
        <dbReference type="SAM" id="MobiDB-lite"/>
    </source>
</evidence>
<dbReference type="RefSeq" id="WP_346228238.1">
    <property type="nucleotide sequence ID" value="NZ_JBDJAW010000022.1"/>
</dbReference>
<dbReference type="NCBIfam" id="NF005863">
    <property type="entry name" value="PRK07798.1"/>
    <property type="match status" value="1"/>
</dbReference>
<evidence type="ECO:0000313" key="5">
    <source>
        <dbReference type="Proteomes" id="UP001447516"/>
    </source>
</evidence>
<organism evidence="4 5">
    <name type="scientific">Microbispora maris</name>
    <dbReference type="NCBI Taxonomy" id="3144104"/>
    <lineage>
        <taxon>Bacteria</taxon>
        <taxon>Bacillati</taxon>
        <taxon>Actinomycetota</taxon>
        <taxon>Actinomycetes</taxon>
        <taxon>Streptosporangiales</taxon>
        <taxon>Streptosporangiaceae</taxon>
        <taxon>Microbispora</taxon>
    </lineage>
</organism>
<dbReference type="Gene3D" id="3.30.300.30">
    <property type="match status" value="1"/>
</dbReference>
<protein>
    <submittedName>
        <fullName evidence="4">Acyl-CoA synthetase</fullName>
    </submittedName>
</protein>
<dbReference type="InterPro" id="IPR025110">
    <property type="entry name" value="AMP-bd_C"/>
</dbReference>
<dbReference type="InterPro" id="IPR045851">
    <property type="entry name" value="AMP-bd_C_sf"/>
</dbReference>
<dbReference type="SUPFAM" id="SSF56801">
    <property type="entry name" value="Acetyl-CoA synthetase-like"/>
    <property type="match status" value="1"/>
</dbReference>
<dbReference type="InterPro" id="IPR000873">
    <property type="entry name" value="AMP-dep_synth/lig_dom"/>
</dbReference>
<dbReference type="InterPro" id="IPR042099">
    <property type="entry name" value="ANL_N_sf"/>
</dbReference>
<feature type="region of interest" description="Disordered" evidence="1">
    <location>
        <begin position="523"/>
        <end position="551"/>
    </location>
</feature>
<feature type="domain" description="AMP-dependent synthetase/ligase" evidence="2">
    <location>
        <begin position="16"/>
        <end position="372"/>
    </location>
</feature>
<dbReference type="PROSITE" id="PS00455">
    <property type="entry name" value="AMP_BINDING"/>
    <property type="match status" value="1"/>
</dbReference>
<dbReference type="Gene3D" id="3.40.50.12780">
    <property type="entry name" value="N-terminal domain of ligase-like"/>
    <property type="match status" value="1"/>
</dbReference>
<dbReference type="PANTHER" id="PTHR43767">
    <property type="entry name" value="LONG-CHAIN-FATTY-ACID--COA LIGASE"/>
    <property type="match status" value="1"/>
</dbReference>
<gene>
    <name evidence="4" type="ORF">AAH991_24475</name>
</gene>
<dbReference type="Proteomes" id="UP001447516">
    <property type="component" value="Unassembled WGS sequence"/>
</dbReference>
<evidence type="ECO:0000259" key="3">
    <source>
        <dbReference type="Pfam" id="PF13193"/>
    </source>
</evidence>
<proteinExistence type="predicted"/>
<sequence length="551" mass="58459">MEFNHADLFEGLADAIGDRVAVVCGDDRATYAELDAHANRLAHHLAAHGVGHGTHVGMQLYNGMEYVAALLATLKLRAVPVNVNYRYVESELRYLYRDSGIAALLFDVEFGDRVAAVAAQVPGLRHLVAVGGPTAVPGAVPYEEAVAGESEGRDFPPRSGDDVYVIYTGGTTGMPKGVMWRSEDLFFAFGGGNPYGDPLKTPEAVIEQARGTASPVVMMTGAPLMHGAAQMGTFIAWWMGGTMVHVRRFDAAAVLRAIDREKVVSLNITGDAMARPLAEEMAAGSYDLSSLFVLSSTGAILSGAVRARLEELLPGRMILDNFGSTESGYTASGVDGSSPESGLRYRPNANATVAVLDETLTPVEPGSGRIGTVARSGRIAFGYHNDPDKTARTFVTDAHGVRWLLTGDLATVEEDGTIRFCGRGSQCVNTGGEKVFPEEVEAVLKGHPAVFDAVVTGIPDERWGSRVAAVVQPYGGTAPTAEQLDAHCRTRLSGYKVPRTYAFVEEIVRSPAGKADYRWAGQVAAAASQPPASQPPASQRPASQPVARPSE</sequence>
<name>A0ABV0ASM6_9ACTN</name>
<dbReference type="Pfam" id="PF13193">
    <property type="entry name" value="AMP-binding_C"/>
    <property type="match status" value="1"/>
</dbReference>
<reference evidence="4 5" key="1">
    <citation type="submission" date="2024-05" db="EMBL/GenBank/DDBJ databases">
        <title>Microbispora sp.ZYX-F-249.</title>
        <authorList>
            <person name="Xie H."/>
        </authorList>
    </citation>
    <scope>NUCLEOTIDE SEQUENCE [LARGE SCALE GENOMIC DNA]</scope>
    <source>
        <strain evidence="4 5">ZYX-F-249</strain>
    </source>
</reference>
<dbReference type="EMBL" id="JBDJAW010000022">
    <property type="protein sequence ID" value="MEN3538289.1"/>
    <property type="molecule type" value="Genomic_DNA"/>
</dbReference>
<dbReference type="InterPro" id="IPR020845">
    <property type="entry name" value="AMP-binding_CS"/>
</dbReference>
<dbReference type="PANTHER" id="PTHR43767:SF1">
    <property type="entry name" value="NONRIBOSOMAL PEPTIDE SYNTHASE PES1 (EUROFUNG)-RELATED"/>
    <property type="match status" value="1"/>
</dbReference>
<evidence type="ECO:0000259" key="2">
    <source>
        <dbReference type="Pfam" id="PF00501"/>
    </source>
</evidence>
<comment type="caution">
    <text evidence="4">The sequence shown here is derived from an EMBL/GenBank/DDBJ whole genome shotgun (WGS) entry which is preliminary data.</text>
</comment>
<feature type="domain" description="AMP-binding enzyme C-terminal" evidence="3">
    <location>
        <begin position="439"/>
        <end position="514"/>
    </location>
</feature>
<accession>A0ABV0ASM6</accession>
<dbReference type="Pfam" id="PF00501">
    <property type="entry name" value="AMP-binding"/>
    <property type="match status" value="1"/>
</dbReference>
<keyword evidence="5" id="KW-1185">Reference proteome</keyword>
<evidence type="ECO:0000313" key="4">
    <source>
        <dbReference type="EMBL" id="MEN3538289.1"/>
    </source>
</evidence>
<dbReference type="InterPro" id="IPR050237">
    <property type="entry name" value="ATP-dep_AMP-bd_enzyme"/>
</dbReference>